<dbReference type="Proteomes" id="UP000294558">
    <property type="component" value="Unassembled WGS sequence"/>
</dbReference>
<dbReference type="OrthoDB" id="9812708at2"/>
<dbReference type="PRINTS" id="PR01415">
    <property type="entry name" value="ANKYRIN"/>
</dbReference>
<dbReference type="EMBL" id="SOAU01000001">
    <property type="protein sequence ID" value="TDT18478.1"/>
    <property type="molecule type" value="Genomic_DNA"/>
</dbReference>
<evidence type="ECO:0000256" key="1">
    <source>
        <dbReference type="ARBA" id="ARBA00022737"/>
    </source>
</evidence>
<feature type="repeat" description="ANK" evidence="3">
    <location>
        <begin position="73"/>
        <end position="108"/>
    </location>
</feature>
<accession>A0A4V3EJT9</accession>
<sequence length="133" mass="14320">MGDLDRAGRSDLHYAALEGRVADVMRLLESGADPALADRQGWTPLHFAAQSLHADIGRALIAAGAPVDAADRTGRTPLLVAMFNVRDGDGSIIRMLLDAGADPHHQNRAGISAYDHADTVANYDLHRHLPPRR</sequence>
<evidence type="ECO:0000313" key="4">
    <source>
        <dbReference type="EMBL" id="TDT18478.1"/>
    </source>
</evidence>
<reference evidence="4 5" key="1">
    <citation type="submission" date="2019-03" db="EMBL/GenBank/DDBJ databases">
        <title>Sequencing the genomes of 1000 actinobacteria strains.</title>
        <authorList>
            <person name="Klenk H.-P."/>
        </authorList>
    </citation>
    <scope>NUCLEOTIDE SEQUENCE [LARGE SCALE GENOMIC DNA]</scope>
    <source>
        <strain evidence="4 5">DSM 18936</strain>
    </source>
</reference>
<dbReference type="RefSeq" id="WP_133870690.1">
    <property type="nucleotide sequence ID" value="NZ_SOAU01000001.1"/>
</dbReference>
<dbReference type="InterPro" id="IPR036770">
    <property type="entry name" value="Ankyrin_rpt-contain_sf"/>
</dbReference>
<dbReference type="PROSITE" id="PS50297">
    <property type="entry name" value="ANK_REP_REGION"/>
    <property type="match status" value="2"/>
</dbReference>
<proteinExistence type="predicted"/>
<protein>
    <submittedName>
        <fullName evidence="4">Ankyrin repeat protein</fullName>
    </submittedName>
</protein>
<dbReference type="Pfam" id="PF12796">
    <property type="entry name" value="Ank_2"/>
    <property type="match status" value="1"/>
</dbReference>
<dbReference type="PROSITE" id="PS50088">
    <property type="entry name" value="ANK_REPEAT"/>
    <property type="match status" value="3"/>
</dbReference>
<keyword evidence="1" id="KW-0677">Repeat</keyword>
<feature type="repeat" description="ANK" evidence="3">
    <location>
        <begin position="40"/>
        <end position="72"/>
    </location>
</feature>
<dbReference type="Gene3D" id="1.25.40.20">
    <property type="entry name" value="Ankyrin repeat-containing domain"/>
    <property type="match status" value="1"/>
</dbReference>
<comment type="caution">
    <text evidence="4">The sequence shown here is derived from an EMBL/GenBank/DDBJ whole genome shotgun (WGS) entry which is preliminary data.</text>
</comment>
<dbReference type="SMART" id="SM00248">
    <property type="entry name" value="ANK"/>
    <property type="match status" value="3"/>
</dbReference>
<evidence type="ECO:0000256" key="3">
    <source>
        <dbReference type="PROSITE-ProRule" id="PRU00023"/>
    </source>
</evidence>
<feature type="repeat" description="ANK" evidence="3">
    <location>
        <begin position="7"/>
        <end position="39"/>
    </location>
</feature>
<evidence type="ECO:0000256" key="2">
    <source>
        <dbReference type="ARBA" id="ARBA00023043"/>
    </source>
</evidence>
<name>A0A4V3EJT9_9ACTN</name>
<keyword evidence="2 3" id="KW-0040">ANK repeat</keyword>
<dbReference type="AlphaFoldDB" id="A0A4V3EJT9"/>
<keyword evidence="5" id="KW-1185">Reference proteome</keyword>
<dbReference type="PANTHER" id="PTHR24171">
    <property type="entry name" value="ANKYRIN REPEAT DOMAIN-CONTAINING PROTEIN 39-RELATED"/>
    <property type="match status" value="1"/>
</dbReference>
<dbReference type="SUPFAM" id="SSF48403">
    <property type="entry name" value="Ankyrin repeat"/>
    <property type="match status" value="1"/>
</dbReference>
<organism evidence="4 5">
    <name type="scientific">Ilumatobacter fluminis</name>
    <dbReference type="NCBI Taxonomy" id="467091"/>
    <lineage>
        <taxon>Bacteria</taxon>
        <taxon>Bacillati</taxon>
        <taxon>Actinomycetota</taxon>
        <taxon>Acidimicrobiia</taxon>
        <taxon>Acidimicrobiales</taxon>
        <taxon>Ilumatobacteraceae</taxon>
        <taxon>Ilumatobacter</taxon>
    </lineage>
</organism>
<dbReference type="InterPro" id="IPR002110">
    <property type="entry name" value="Ankyrin_rpt"/>
</dbReference>
<evidence type="ECO:0000313" key="5">
    <source>
        <dbReference type="Proteomes" id="UP000294558"/>
    </source>
</evidence>
<gene>
    <name evidence="4" type="ORF">BDK89_4099</name>
</gene>